<dbReference type="EMBL" id="FOXB01000069">
    <property type="protein sequence ID" value="SFP97826.1"/>
    <property type="molecule type" value="Genomic_DNA"/>
</dbReference>
<comment type="subcellular location">
    <subcellularLocation>
        <location evidence="1">Cell membrane</location>
        <topology evidence="1">Multi-pass membrane protein</topology>
    </subcellularLocation>
</comment>
<proteinExistence type="predicted"/>
<gene>
    <name evidence="10" type="ORF">SAMN05216234_1696</name>
</gene>
<evidence type="ECO:0000256" key="3">
    <source>
        <dbReference type="ARBA" id="ARBA00022475"/>
    </source>
</evidence>
<name>A0A1I5USW5_9BACT</name>
<keyword evidence="3" id="KW-1003">Cell membrane</keyword>
<evidence type="ECO:0000256" key="4">
    <source>
        <dbReference type="ARBA" id="ARBA00022692"/>
    </source>
</evidence>
<evidence type="ECO:0000256" key="2">
    <source>
        <dbReference type="ARBA" id="ARBA00022448"/>
    </source>
</evidence>
<keyword evidence="6 7" id="KW-0472">Membrane</keyword>
<evidence type="ECO:0000313" key="11">
    <source>
        <dbReference type="Proteomes" id="UP000199227"/>
    </source>
</evidence>
<dbReference type="Pfam" id="PF02687">
    <property type="entry name" value="FtsX"/>
    <property type="match status" value="1"/>
</dbReference>
<dbReference type="InterPro" id="IPR051125">
    <property type="entry name" value="ABC-4/HrtB_transporter"/>
</dbReference>
<feature type="transmembrane region" description="Helical" evidence="7">
    <location>
        <begin position="362"/>
        <end position="384"/>
    </location>
</feature>
<dbReference type="STRING" id="223786.SAMN05216234_1696"/>
<dbReference type="PANTHER" id="PTHR43738">
    <property type="entry name" value="ABC TRANSPORTER, MEMBRANE PROTEIN"/>
    <property type="match status" value="1"/>
</dbReference>
<feature type="transmembrane region" description="Helical" evidence="7">
    <location>
        <begin position="319"/>
        <end position="350"/>
    </location>
</feature>
<dbReference type="Pfam" id="PF12704">
    <property type="entry name" value="MacB_PCD"/>
    <property type="match status" value="1"/>
</dbReference>
<evidence type="ECO:0000313" key="10">
    <source>
        <dbReference type="EMBL" id="SFP97826.1"/>
    </source>
</evidence>
<dbReference type="OrthoDB" id="9768465at2"/>
<keyword evidence="2" id="KW-0813">Transport</keyword>
<feature type="domain" description="MacB-like periplasmic core" evidence="9">
    <location>
        <begin position="20"/>
        <end position="246"/>
    </location>
</feature>
<evidence type="ECO:0000259" key="9">
    <source>
        <dbReference type="Pfam" id="PF12704"/>
    </source>
</evidence>
<evidence type="ECO:0000256" key="1">
    <source>
        <dbReference type="ARBA" id="ARBA00004651"/>
    </source>
</evidence>
<organism evidence="10 11">
    <name type="scientific">Hydrogenimonas thermophila</name>
    <dbReference type="NCBI Taxonomy" id="223786"/>
    <lineage>
        <taxon>Bacteria</taxon>
        <taxon>Pseudomonadati</taxon>
        <taxon>Campylobacterota</taxon>
        <taxon>Epsilonproteobacteria</taxon>
        <taxon>Campylobacterales</taxon>
        <taxon>Hydrogenimonadaceae</taxon>
        <taxon>Hydrogenimonas</taxon>
    </lineage>
</organism>
<dbReference type="AlphaFoldDB" id="A0A1I5USW5"/>
<dbReference type="InterPro" id="IPR003838">
    <property type="entry name" value="ABC3_permease_C"/>
</dbReference>
<evidence type="ECO:0000256" key="5">
    <source>
        <dbReference type="ARBA" id="ARBA00022989"/>
    </source>
</evidence>
<keyword evidence="5 7" id="KW-1133">Transmembrane helix</keyword>
<evidence type="ECO:0000259" key="8">
    <source>
        <dbReference type="Pfam" id="PF02687"/>
    </source>
</evidence>
<dbReference type="PANTHER" id="PTHR43738:SF1">
    <property type="entry name" value="HEMIN TRANSPORT SYSTEM PERMEASE PROTEIN HRTB-RELATED"/>
    <property type="match status" value="1"/>
</dbReference>
<dbReference type="Proteomes" id="UP000199227">
    <property type="component" value="Unassembled WGS sequence"/>
</dbReference>
<feature type="transmembrane region" description="Helical" evidence="7">
    <location>
        <begin position="16"/>
        <end position="41"/>
    </location>
</feature>
<feature type="transmembrane region" description="Helical" evidence="7">
    <location>
        <begin position="276"/>
        <end position="298"/>
    </location>
</feature>
<reference evidence="10 11" key="1">
    <citation type="submission" date="2016-10" db="EMBL/GenBank/DDBJ databases">
        <authorList>
            <person name="de Groot N.N."/>
        </authorList>
    </citation>
    <scope>NUCLEOTIDE SEQUENCE [LARGE SCALE GENOMIC DNA]</scope>
    <source>
        <strain evidence="10 11">EP1-55-1</strain>
    </source>
</reference>
<evidence type="ECO:0000256" key="7">
    <source>
        <dbReference type="SAM" id="Phobius"/>
    </source>
</evidence>
<dbReference type="GO" id="GO:0005886">
    <property type="term" value="C:plasma membrane"/>
    <property type="evidence" value="ECO:0007669"/>
    <property type="project" value="UniProtKB-SubCell"/>
</dbReference>
<dbReference type="InterPro" id="IPR025857">
    <property type="entry name" value="MacB_PCD"/>
</dbReference>
<accession>A0A1I5USW5</accession>
<keyword evidence="11" id="KW-1185">Reference proteome</keyword>
<protein>
    <submittedName>
        <fullName evidence="10">Putative ABC transport system permease protein</fullName>
    </submittedName>
</protein>
<keyword evidence="4 7" id="KW-0812">Transmembrane</keyword>
<dbReference type="RefSeq" id="WP_092914272.1">
    <property type="nucleotide sequence ID" value="NZ_FOXB01000069.1"/>
</dbReference>
<evidence type="ECO:0000256" key="6">
    <source>
        <dbReference type="ARBA" id="ARBA00023136"/>
    </source>
</evidence>
<feature type="domain" description="ABC3 transporter permease C-terminal" evidence="8">
    <location>
        <begin position="278"/>
        <end position="392"/>
    </location>
</feature>
<sequence length="399" mass="43728">MLNIAIKMLWGDRTKFFGLLFGISFTAFLVTFALSFFAGFMTNSFALISENPTADVWVMDPAVRSTEMTINMPESVLSQVKSIDGVNYATALAIGDISVRFPNGRFQTFQMIGVDDATLAGAPKPPFGDVETLLHIPDAVIVASGGTEGKLQTPIYKRDQWAYDGAHLSVPMRSLKAGDELLINDKRVFVAGISKTIPRFPPRPLIYTTFSTFKKILPSESRYITFVLVSAKPGVSPKKLAQRISTITGFSARTSDDFKKDTIKWYLINSEDVGDMSAMLILAMTVGFGFTGIMLYMFTYENLQQYAVLKAIGTSDKTLLSMIFTQASVSAFIGAGIGIGVCALVGELIVGFEINYPFRLMWFAPLVGVFGVMIISLTAALISMRPVLKLDPGRVFYSK</sequence>